<comment type="caution">
    <text evidence="2">The sequence shown here is derived from an EMBL/GenBank/DDBJ whole genome shotgun (WGS) entry which is preliminary data.</text>
</comment>
<evidence type="ECO:0000313" key="2">
    <source>
        <dbReference type="EMBL" id="TMS39316.1"/>
    </source>
</evidence>
<dbReference type="AlphaFoldDB" id="A0A4U8V0C7"/>
<sequence length="81" mass="8883">MHRASEDTKRCRGNTDDRPGKKTTARTATNHRDDSFGSIVTCAGGITYVLGRSANSSPLSSSFHGFFHFQCHARSVKPFAH</sequence>
<evidence type="ECO:0000313" key="3">
    <source>
        <dbReference type="Proteomes" id="UP000298663"/>
    </source>
</evidence>
<dbReference type="EMBL" id="AZBU02000001">
    <property type="protein sequence ID" value="TMS39316.1"/>
    <property type="molecule type" value="Genomic_DNA"/>
</dbReference>
<proteinExistence type="predicted"/>
<protein>
    <submittedName>
        <fullName evidence="2">Uncharacterized protein</fullName>
    </submittedName>
</protein>
<dbReference type="Proteomes" id="UP000298663">
    <property type="component" value="Unassembled WGS sequence"/>
</dbReference>
<evidence type="ECO:0000256" key="1">
    <source>
        <dbReference type="SAM" id="MobiDB-lite"/>
    </source>
</evidence>
<reference evidence="2 3" key="2">
    <citation type="journal article" date="2019" name="G3 (Bethesda)">
        <title>Hybrid Assembly of the Genome of the Entomopathogenic Nematode Steinernema carpocapsae Identifies the X-Chromosome.</title>
        <authorList>
            <person name="Serra L."/>
            <person name="Macchietto M."/>
            <person name="Macias-Munoz A."/>
            <person name="McGill C.J."/>
            <person name="Rodriguez I.M."/>
            <person name="Rodriguez B."/>
            <person name="Murad R."/>
            <person name="Mortazavi A."/>
        </authorList>
    </citation>
    <scope>NUCLEOTIDE SEQUENCE [LARGE SCALE GENOMIC DNA]</scope>
    <source>
        <strain evidence="2 3">ALL</strain>
    </source>
</reference>
<gene>
    <name evidence="2" type="ORF">L596_005864</name>
</gene>
<accession>A0A4U8V0C7</accession>
<reference evidence="2 3" key="1">
    <citation type="journal article" date="2015" name="Genome Biol.">
        <title>Comparative genomics of Steinernema reveals deeply conserved gene regulatory networks.</title>
        <authorList>
            <person name="Dillman A.R."/>
            <person name="Macchietto M."/>
            <person name="Porter C.F."/>
            <person name="Rogers A."/>
            <person name="Williams B."/>
            <person name="Antoshechkin I."/>
            <person name="Lee M.M."/>
            <person name="Goodwin Z."/>
            <person name="Lu X."/>
            <person name="Lewis E.E."/>
            <person name="Goodrich-Blair H."/>
            <person name="Stock S.P."/>
            <person name="Adams B.J."/>
            <person name="Sternberg P.W."/>
            <person name="Mortazavi A."/>
        </authorList>
    </citation>
    <scope>NUCLEOTIDE SEQUENCE [LARGE SCALE GENOMIC DNA]</scope>
    <source>
        <strain evidence="2 3">ALL</strain>
    </source>
</reference>
<name>A0A4U8V0C7_STECR</name>
<feature type="compositionally biased region" description="Basic and acidic residues" evidence="1">
    <location>
        <begin position="1"/>
        <end position="20"/>
    </location>
</feature>
<organism evidence="2 3">
    <name type="scientific">Steinernema carpocapsae</name>
    <name type="common">Entomopathogenic nematode</name>
    <dbReference type="NCBI Taxonomy" id="34508"/>
    <lineage>
        <taxon>Eukaryota</taxon>
        <taxon>Metazoa</taxon>
        <taxon>Ecdysozoa</taxon>
        <taxon>Nematoda</taxon>
        <taxon>Chromadorea</taxon>
        <taxon>Rhabditida</taxon>
        <taxon>Tylenchina</taxon>
        <taxon>Panagrolaimomorpha</taxon>
        <taxon>Strongyloidoidea</taxon>
        <taxon>Steinernematidae</taxon>
        <taxon>Steinernema</taxon>
    </lineage>
</organism>
<keyword evidence="3" id="KW-1185">Reference proteome</keyword>
<feature type="region of interest" description="Disordered" evidence="1">
    <location>
        <begin position="1"/>
        <end position="32"/>
    </location>
</feature>